<keyword evidence="3 6" id="KW-0732">Signal</keyword>
<proteinExistence type="predicted"/>
<organism evidence="8 9">
    <name type="scientific">Microtus ochrogaster</name>
    <name type="common">Prairie vole</name>
    <dbReference type="NCBI Taxonomy" id="79684"/>
    <lineage>
        <taxon>Eukaryota</taxon>
        <taxon>Metazoa</taxon>
        <taxon>Chordata</taxon>
        <taxon>Craniata</taxon>
        <taxon>Vertebrata</taxon>
        <taxon>Euteleostomi</taxon>
        <taxon>Mammalia</taxon>
        <taxon>Eutheria</taxon>
        <taxon>Euarchontoglires</taxon>
        <taxon>Glires</taxon>
        <taxon>Rodentia</taxon>
        <taxon>Myomorpha</taxon>
        <taxon>Muroidea</taxon>
        <taxon>Cricetidae</taxon>
        <taxon>Arvicolinae</taxon>
        <taxon>Microtus</taxon>
    </lineage>
</organism>
<dbReference type="RefSeq" id="XP_005354099.1">
    <property type="nucleotide sequence ID" value="XM_005354042.1"/>
</dbReference>
<comment type="subcellular location">
    <subcellularLocation>
        <location evidence="1">Cell membrane</location>
    </subcellularLocation>
</comment>
<dbReference type="Gene3D" id="2.10.60.10">
    <property type="entry name" value="CD59"/>
    <property type="match status" value="1"/>
</dbReference>
<dbReference type="InterPro" id="IPR051110">
    <property type="entry name" value="Ly-6/neurotoxin-like_GPI-ap"/>
</dbReference>
<dbReference type="SMART" id="SM00134">
    <property type="entry name" value="LU"/>
    <property type="match status" value="1"/>
</dbReference>
<name>A0ABM0KWB8_MICOH</name>
<keyword evidence="5" id="KW-0325">Glycoprotein</keyword>
<dbReference type="SUPFAM" id="SSF57302">
    <property type="entry name" value="Snake toxin-like"/>
    <property type="match status" value="1"/>
</dbReference>
<dbReference type="PANTHER" id="PTHR16983">
    <property type="entry name" value="UPAR/LY6 DOMAIN-CONTAINING PROTEIN"/>
    <property type="match status" value="1"/>
</dbReference>
<dbReference type="GeneID" id="101983885"/>
<evidence type="ECO:0000259" key="7">
    <source>
        <dbReference type="SMART" id="SM00134"/>
    </source>
</evidence>
<gene>
    <name evidence="9" type="primary">LOC101983885</name>
</gene>
<evidence type="ECO:0000313" key="9">
    <source>
        <dbReference type="RefSeq" id="XP_005354099.1"/>
    </source>
</evidence>
<dbReference type="InterPro" id="IPR016054">
    <property type="entry name" value="LY6_UPA_recep-like"/>
</dbReference>
<dbReference type="PANTHER" id="PTHR16983:SF28">
    <property type="entry name" value="LYMPHOCYTE ANTIGEN 6 COMPLEX, LOCUS M"/>
    <property type="match status" value="1"/>
</dbReference>
<reference evidence="9" key="1">
    <citation type="submission" date="2025-08" db="UniProtKB">
        <authorList>
            <consortium name="RefSeq"/>
        </authorList>
    </citation>
    <scope>IDENTIFICATION</scope>
</reference>
<sequence>MRTHLLWLLPLILLGSSAQALKCHECSTTTGNCYNPRSCSDKSRYCLTTWYAPPGQQTLITRTCGFTCPDVLQNQNNSKASCCNTDLCNSALSLHASWVLLILSVCFIYLSR</sequence>
<keyword evidence="8" id="KW-1185">Reference proteome</keyword>
<feature type="signal peptide" evidence="6">
    <location>
        <begin position="1"/>
        <end position="20"/>
    </location>
</feature>
<keyword evidence="2" id="KW-1003">Cell membrane</keyword>
<feature type="chain" id="PRO_5047158772" evidence="6">
    <location>
        <begin position="21"/>
        <end position="112"/>
    </location>
</feature>
<dbReference type="Pfam" id="PF00087">
    <property type="entry name" value="Toxin_TOLIP"/>
    <property type="match status" value="1"/>
</dbReference>
<evidence type="ECO:0000256" key="4">
    <source>
        <dbReference type="ARBA" id="ARBA00023136"/>
    </source>
</evidence>
<dbReference type="InterPro" id="IPR035076">
    <property type="entry name" value="Toxin/TOLIP"/>
</dbReference>
<evidence type="ECO:0000256" key="6">
    <source>
        <dbReference type="SAM" id="SignalP"/>
    </source>
</evidence>
<dbReference type="Proteomes" id="UP000694915">
    <property type="component" value="Chromosome 15"/>
</dbReference>
<feature type="domain" description="UPAR/Ly6" evidence="7">
    <location>
        <begin position="21"/>
        <end position="101"/>
    </location>
</feature>
<protein>
    <submittedName>
        <fullName evidence="9">Lymphocyte antigen 6D-like</fullName>
    </submittedName>
</protein>
<dbReference type="InterPro" id="IPR045860">
    <property type="entry name" value="Snake_toxin-like_sf"/>
</dbReference>
<evidence type="ECO:0000256" key="1">
    <source>
        <dbReference type="ARBA" id="ARBA00004236"/>
    </source>
</evidence>
<evidence type="ECO:0000256" key="3">
    <source>
        <dbReference type="ARBA" id="ARBA00022729"/>
    </source>
</evidence>
<accession>A0ABM0KWB8</accession>
<evidence type="ECO:0000256" key="5">
    <source>
        <dbReference type="ARBA" id="ARBA00023180"/>
    </source>
</evidence>
<evidence type="ECO:0000313" key="8">
    <source>
        <dbReference type="Proteomes" id="UP000694915"/>
    </source>
</evidence>
<keyword evidence="4" id="KW-0472">Membrane</keyword>
<evidence type="ECO:0000256" key="2">
    <source>
        <dbReference type="ARBA" id="ARBA00022475"/>
    </source>
</evidence>